<name>A0A1E3S7U3_9MYCO</name>
<comment type="caution">
    <text evidence="1">The sequence shown here is derived from an EMBL/GenBank/DDBJ whole genome shotgun (WGS) entry which is preliminary data.</text>
</comment>
<dbReference type="EMBL" id="MIHC01000101">
    <property type="protein sequence ID" value="ODQ98235.1"/>
    <property type="molecule type" value="Genomic_DNA"/>
</dbReference>
<proteinExistence type="predicted"/>
<organism evidence="1 2">
    <name type="scientific">Mycobacterium sherrisii</name>
    <dbReference type="NCBI Taxonomy" id="243061"/>
    <lineage>
        <taxon>Bacteria</taxon>
        <taxon>Bacillati</taxon>
        <taxon>Actinomycetota</taxon>
        <taxon>Actinomycetes</taxon>
        <taxon>Mycobacteriales</taxon>
        <taxon>Mycobacteriaceae</taxon>
        <taxon>Mycobacterium</taxon>
        <taxon>Mycobacterium simiae complex</taxon>
    </lineage>
</organism>
<dbReference type="Proteomes" id="UP000094224">
    <property type="component" value="Unassembled WGS sequence"/>
</dbReference>
<sequence>MTTLHGRQATAADRGQTCIWCRGTGVVLIRGQRPSMTPNVCHCGTTRDGKAWHPASPAEQAAWAPILSRFATGRGWDDLTTADHNELRTRAAQIRAQLANHQETP</sequence>
<reference evidence="2" key="1">
    <citation type="submission" date="2016-09" db="EMBL/GenBank/DDBJ databases">
        <authorList>
            <person name="Greninger A.L."/>
            <person name="Jerome K.R."/>
            <person name="Mcnair B."/>
            <person name="Wallis C."/>
            <person name="Fang F."/>
        </authorList>
    </citation>
    <scope>NUCLEOTIDE SEQUENCE [LARGE SCALE GENOMIC DNA]</scope>
    <source>
        <strain evidence="2">BC1_M4</strain>
    </source>
</reference>
<evidence type="ECO:0000313" key="1">
    <source>
        <dbReference type="EMBL" id="ODQ98235.1"/>
    </source>
</evidence>
<dbReference type="RefSeq" id="WP_069403127.1">
    <property type="nucleotide sequence ID" value="NZ_MIHC01000101.1"/>
</dbReference>
<gene>
    <name evidence="1" type="ORF">BHQ21_25980</name>
</gene>
<protein>
    <submittedName>
        <fullName evidence="1">Uncharacterized protein</fullName>
    </submittedName>
</protein>
<accession>A0A1E3S7U3</accession>
<dbReference type="AlphaFoldDB" id="A0A1E3S7U3"/>
<evidence type="ECO:0000313" key="2">
    <source>
        <dbReference type="Proteomes" id="UP000094224"/>
    </source>
</evidence>
<keyword evidence="2" id="KW-1185">Reference proteome</keyword>